<dbReference type="AlphaFoldDB" id="A0A512HAU1"/>
<dbReference type="PANTHER" id="PTHR43877">
    <property type="entry name" value="AMINOALKYLPHOSPHONATE N-ACETYLTRANSFERASE-RELATED-RELATED"/>
    <property type="match status" value="1"/>
</dbReference>
<feature type="domain" description="N-acetyltransferase" evidence="3">
    <location>
        <begin position="1"/>
        <end position="147"/>
    </location>
</feature>
<proteinExistence type="predicted"/>
<evidence type="ECO:0000313" key="4">
    <source>
        <dbReference type="EMBL" id="GEO82555.1"/>
    </source>
</evidence>
<keyword evidence="2" id="KW-0012">Acyltransferase</keyword>
<name>A0A512HAU1_9PROT</name>
<dbReference type="EMBL" id="BJZO01000088">
    <property type="protein sequence ID" value="GEO82555.1"/>
    <property type="molecule type" value="Genomic_DNA"/>
</dbReference>
<dbReference type="Gene3D" id="3.40.630.30">
    <property type="match status" value="1"/>
</dbReference>
<dbReference type="InterPro" id="IPR000182">
    <property type="entry name" value="GNAT_dom"/>
</dbReference>
<accession>A0A512HAU1</accession>
<evidence type="ECO:0000256" key="2">
    <source>
        <dbReference type="ARBA" id="ARBA00023315"/>
    </source>
</evidence>
<evidence type="ECO:0000256" key="1">
    <source>
        <dbReference type="ARBA" id="ARBA00022679"/>
    </source>
</evidence>
<dbReference type="PROSITE" id="PS51186">
    <property type="entry name" value="GNAT"/>
    <property type="match status" value="1"/>
</dbReference>
<comment type="caution">
    <text evidence="4">The sequence shown here is derived from an EMBL/GenBank/DDBJ whole genome shotgun (WGS) entry which is preliminary data.</text>
</comment>
<dbReference type="SUPFAM" id="SSF55729">
    <property type="entry name" value="Acyl-CoA N-acyltransferases (Nat)"/>
    <property type="match status" value="1"/>
</dbReference>
<protein>
    <recommendedName>
        <fullName evidence="3">N-acetyltransferase domain-containing protein</fullName>
    </recommendedName>
</protein>
<dbReference type="Proteomes" id="UP000321567">
    <property type="component" value="Unassembled WGS sequence"/>
</dbReference>
<dbReference type="Pfam" id="PF00583">
    <property type="entry name" value="Acetyltransf_1"/>
    <property type="match status" value="1"/>
</dbReference>
<dbReference type="NCBIfam" id="NF040501">
    <property type="entry name" value="resist_ArsN2"/>
    <property type="match status" value="1"/>
</dbReference>
<evidence type="ECO:0000259" key="3">
    <source>
        <dbReference type="PROSITE" id="PS51186"/>
    </source>
</evidence>
<dbReference type="GO" id="GO:0016747">
    <property type="term" value="F:acyltransferase activity, transferring groups other than amino-acyl groups"/>
    <property type="evidence" value="ECO:0007669"/>
    <property type="project" value="InterPro"/>
</dbReference>
<sequence>MTPFLPRMTPLSGADPALRAALESESLPVDDLGDEGRVFFVFHDDQGALMGFGGLEQHGALALMRSVVVVPERRGQGLGTALLSALLDHARALGCRDAYLLTTTAVALGRRCGFRFLPRDEAPGVIRASRQMASLCPASAVLMTRSL</sequence>
<organism evidence="4 5">
    <name type="scientific">Pararhodospirillum oryzae</name>
    <dbReference type="NCBI Taxonomy" id="478448"/>
    <lineage>
        <taxon>Bacteria</taxon>
        <taxon>Pseudomonadati</taxon>
        <taxon>Pseudomonadota</taxon>
        <taxon>Alphaproteobacteria</taxon>
        <taxon>Rhodospirillales</taxon>
        <taxon>Rhodospirillaceae</taxon>
        <taxon>Pararhodospirillum</taxon>
    </lineage>
</organism>
<reference evidence="4 5" key="1">
    <citation type="submission" date="2019-07" db="EMBL/GenBank/DDBJ databases">
        <title>Whole genome shotgun sequence of Rhodospirillum oryzae NBRC 107573.</title>
        <authorList>
            <person name="Hosoyama A."/>
            <person name="Uohara A."/>
            <person name="Ohji S."/>
            <person name="Ichikawa N."/>
        </authorList>
    </citation>
    <scope>NUCLEOTIDE SEQUENCE [LARGE SCALE GENOMIC DNA]</scope>
    <source>
        <strain evidence="4 5">NBRC 107573</strain>
    </source>
</reference>
<dbReference type="InterPro" id="IPR050832">
    <property type="entry name" value="Bact_Acetyltransf"/>
</dbReference>
<keyword evidence="1" id="KW-0808">Transferase</keyword>
<keyword evidence="5" id="KW-1185">Reference proteome</keyword>
<dbReference type="CDD" id="cd04301">
    <property type="entry name" value="NAT_SF"/>
    <property type="match status" value="1"/>
</dbReference>
<evidence type="ECO:0000313" key="5">
    <source>
        <dbReference type="Proteomes" id="UP000321567"/>
    </source>
</evidence>
<dbReference type="InterPro" id="IPR016181">
    <property type="entry name" value="Acyl_CoA_acyltransferase"/>
</dbReference>
<gene>
    <name evidence="4" type="ORF">ROR02_26860</name>
</gene>